<evidence type="ECO:0000256" key="1">
    <source>
        <dbReference type="SAM" id="Phobius"/>
    </source>
</evidence>
<evidence type="ECO:0000313" key="3">
    <source>
        <dbReference type="Proteomes" id="UP000229056"/>
    </source>
</evidence>
<proteinExistence type="predicted"/>
<keyword evidence="1" id="KW-1133">Transmembrane helix</keyword>
<feature type="transmembrane region" description="Helical" evidence="1">
    <location>
        <begin position="57"/>
        <end position="78"/>
    </location>
</feature>
<feature type="transmembrane region" description="Helical" evidence="1">
    <location>
        <begin position="90"/>
        <end position="117"/>
    </location>
</feature>
<feature type="transmembrane region" description="Helical" evidence="1">
    <location>
        <begin position="12"/>
        <end position="32"/>
    </location>
</feature>
<reference evidence="3" key="1">
    <citation type="submission" date="2017-09" db="EMBL/GenBank/DDBJ databases">
        <title>Depth-based differentiation of microbial function through sediment-hosted aquifers and enrichment of novel symbionts in the deep terrestrial subsurface.</title>
        <authorList>
            <person name="Probst A.J."/>
            <person name="Ladd B."/>
            <person name="Jarett J.K."/>
            <person name="Geller-Mcgrath D.E."/>
            <person name="Sieber C.M.K."/>
            <person name="Emerson J.B."/>
            <person name="Anantharaman K."/>
            <person name="Thomas B.C."/>
            <person name="Malmstrom R."/>
            <person name="Stieglmeier M."/>
            <person name="Klingl A."/>
            <person name="Woyke T."/>
            <person name="Ryan C.M."/>
            <person name="Banfield J.F."/>
        </authorList>
    </citation>
    <scope>NUCLEOTIDE SEQUENCE [LARGE SCALE GENOMIC DNA]</scope>
</reference>
<protein>
    <submittedName>
        <fullName evidence="2">Uncharacterized protein</fullName>
    </submittedName>
</protein>
<sequence length="150" mass="17656">MQLFERKFKWFTYAVIGLIYDIIGTIFIALFYHPTIVYRGMTVGNLNAVLDNPDRRWLYYGLITIILGFVCLLVDQFIDIYKIRNNISKFFLIILSLPLVLLLVLVFFVMILVLLFLIFSALIAHSIFFICVIAIFSIICLVYYYHNQVY</sequence>
<comment type="caution">
    <text evidence="2">The sequence shown here is derived from an EMBL/GenBank/DDBJ whole genome shotgun (WGS) entry which is preliminary data.</text>
</comment>
<feature type="transmembrane region" description="Helical" evidence="1">
    <location>
        <begin position="123"/>
        <end position="145"/>
    </location>
</feature>
<organism evidence="2 3">
    <name type="scientific">Candidatus Buchananbacteria bacterium CG10_big_fil_rev_8_21_14_0_10_33_19</name>
    <dbReference type="NCBI Taxonomy" id="1974525"/>
    <lineage>
        <taxon>Bacteria</taxon>
        <taxon>Candidatus Buchananiibacteriota</taxon>
    </lineage>
</organism>
<name>A0A2H0W3E5_9BACT</name>
<dbReference type="Proteomes" id="UP000229056">
    <property type="component" value="Unassembled WGS sequence"/>
</dbReference>
<dbReference type="EMBL" id="PEZY01000012">
    <property type="protein sequence ID" value="PIS05882.1"/>
    <property type="molecule type" value="Genomic_DNA"/>
</dbReference>
<gene>
    <name evidence="2" type="ORF">COT80_03890</name>
</gene>
<evidence type="ECO:0000313" key="2">
    <source>
        <dbReference type="EMBL" id="PIS05882.1"/>
    </source>
</evidence>
<keyword evidence="1" id="KW-0812">Transmembrane</keyword>
<dbReference type="AlphaFoldDB" id="A0A2H0W3E5"/>
<keyword evidence="1" id="KW-0472">Membrane</keyword>
<accession>A0A2H0W3E5</accession>